<dbReference type="InterPro" id="IPR011234">
    <property type="entry name" value="Fumarylacetoacetase-like_C"/>
</dbReference>
<dbReference type="EMBL" id="JANQBD010000001">
    <property type="protein sequence ID" value="MCR8630024.1"/>
    <property type="molecule type" value="Genomic_DNA"/>
</dbReference>
<reference evidence="4 5" key="1">
    <citation type="submission" date="2022-08" db="EMBL/GenBank/DDBJ databases">
        <title>Paenibacillus endoradicis sp. nov., Paenibacillus radicibacter sp. nov and Paenibacillus pararadicis sp. nov., three cold-adapted plant growth-promoting bacteria isolated from root of Larix gmelinii in Great Khingan.</title>
        <authorList>
            <person name="Xue H."/>
        </authorList>
    </citation>
    <scope>NUCLEOTIDE SEQUENCE [LARGE SCALE GENOMIC DNA]</scope>
    <source>
        <strain evidence="4 5">N5-1-1-5</strain>
    </source>
</reference>
<name>A0ABT1YA01_9BACL</name>
<comment type="similarity">
    <text evidence="1">Belongs to the FAH family.</text>
</comment>
<evidence type="ECO:0000256" key="2">
    <source>
        <dbReference type="ARBA" id="ARBA00022723"/>
    </source>
</evidence>
<dbReference type="PANTHER" id="PTHR11820">
    <property type="entry name" value="ACYLPYRUVASE"/>
    <property type="match status" value="1"/>
</dbReference>
<feature type="domain" description="Fumarylacetoacetase-like C-terminal" evidence="3">
    <location>
        <begin position="7"/>
        <end position="192"/>
    </location>
</feature>
<keyword evidence="2" id="KW-0479">Metal-binding</keyword>
<keyword evidence="5" id="KW-1185">Reference proteome</keyword>
<dbReference type="InterPro" id="IPR036663">
    <property type="entry name" value="Fumarylacetoacetase_C_sf"/>
</dbReference>
<organism evidence="4 5">
    <name type="scientific">Paenibacillus radicis</name>
    <name type="common">ex Xue et al. 2023</name>
    <dbReference type="NCBI Taxonomy" id="2972489"/>
    <lineage>
        <taxon>Bacteria</taxon>
        <taxon>Bacillati</taxon>
        <taxon>Bacillota</taxon>
        <taxon>Bacilli</taxon>
        <taxon>Bacillales</taxon>
        <taxon>Paenibacillaceae</taxon>
        <taxon>Paenibacillus</taxon>
    </lineage>
</organism>
<dbReference type="SUPFAM" id="SSF56529">
    <property type="entry name" value="FAH"/>
    <property type="match status" value="1"/>
</dbReference>
<protein>
    <submittedName>
        <fullName evidence="4">Fumarylacetoacetate hydrolase family protein</fullName>
    </submittedName>
</protein>
<comment type="caution">
    <text evidence="4">The sequence shown here is derived from an EMBL/GenBank/DDBJ whole genome shotgun (WGS) entry which is preliminary data.</text>
</comment>
<dbReference type="PANTHER" id="PTHR11820:SF7">
    <property type="entry name" value="ACYLPYRUVASE FAHD1, MITOCHONDRIAL"/>
    <property type="match status" value="1"/>
</dbReference>
<dbReference type="RefSeq" id="WP_258211629.1">
    <property type="nucleotide sequence ID" value="NZ_JANQBD010000001.1"/>
</dbReference>
<dbReference type="GO" id="GO:0016787">
    <property type="term" value="F:hydrolase activity"/>
    <property type="evidence" value="ECO:0007669"/>
    <property type="project" value="UniProtKB-KW"/>
</dbReference>
<sequence length="208" mass="22805">MNSTRNIYCVGRNYVMQANKSNNEFLTSPLVFTKPTHALTEAKGQEIILPGECGSVYFEAELVIRIGRLYETGIKVDELVDGLAIGIDFTLSDLQNELKKKGYPWLLAKGFPNSAVLSELMQFPGVEACKKVNFALVKNGEQVQLGNIQHMLFDLQIIIDFIARHFGLGEGDIIFTGAPEGAGPVTDGDHLSLLWGEQIVGSCTIKLS</sequence>
<proteinExistence type="inferred from homology"/>
<gene>
    <name evidence="4" type="ORF">NV381_02300</name>
</gene>
<dbReference type="Proteomes" id="UP001300012">
    <property type="component" value="Unassembled WGS sequence"/>
</dbReference>
<keyword evidence="4" id="KW-0378">Hydrolase</keyword>
<dbReference type="Pfam" id="PF01557">
    <property type="entry name" value="FAA_hydrolase"/>
    <property type="match status" value="1"/>
</dbReference>
<evidence type="ECO:0000256" key="1">
    <source>
        <dbReference type="ARBA" id="ARBA00010211"/>
    </source>
</evidence>
<evidence type="ECO:0000313" key="4">
    <source>
        <dbReference type="EMBL" id="MCR8630024.1"/>
    </source>
</evidence>
<dbReference type="Gene3D" id="3.90.850.10">
    <property type="entry name" value="Fumarylacetoacetase-like, C-terminal domain"/>
    <property type="match status" value="1"/>
</dbReference>
<evidence type="ECO:0000313" key="5">
    <source>
        <dbReference type="Proteomes" id="UP001300012"/>
    </source>
</evidence>
<evidence type="ECO:0000259" key="3">
    <source>
        <dbReference type="Pfam" id="PF01557"/>
    </source>
</evidence>
<accession>A0ABT1YA01</accession>